<organism evidence="7 8">
    <name type="scientific">Alistipes putredinis</name>
    <dbReference type="NCBI Taxonomy" id="28117"/>
    <lineage>
        <taxon>Bacteria</taxon>
        <taxon>Pseudomonadati</taxon>
        <taxon>Bacteroidota</taxon>
        <taxon>Bacteroidia</taxon>
        <taxon>Bacteroidales</taxon>
        <taxon>Rikenellaceae</taxon>
        <taxon>Alistipes</taxon>
    </lineage>
</organism>
<dbReference type="AlphaFoldDB" id="A0A1Q6F4R2"/>
<dbReference type="GO" id="GO:0006508">
    <property type="term" value="P:proteolysis"/>
    <property type="evidence" value="ECO:0007669"/>
    <property type="project" value="InterPro"/>
</dbReference>
<dbReference type="STRING" id="28117.BHV66_07355"/>
<comment type="caution">
    <text evidence="7">The sequence shown here is derived from an EMBL/GenBank/DDBJ whole genome shotgun (WGS) entry which is preliminary data.</text>
</comment>
<feature type="signal peptide" evidence="4">
    <location>
        <begin position="1"/>
        <end position="19"/>
    </location>
</feature>
<evidence type="ECO:0000256" key="3">
    <source>
        <dbReference type="RuleBase" id="RU004447"/>
    </source>
</evidence>
<dbReference type="EMBL" id="MNQH01000031">
    <property type="protein sequence ID" value="OKY93894.1"/>
    <property type="molecule type" value="Genomic_DNA"/>
</dbReference>
<feature type="chain" id="PRO_5010225025" evidence="4">
    <location>
        <begin position="20"/>
        <end position="945"/>
    </location>
</feature>
<evidence type="ECO:0000256" key="2">
    <source>
        <dbReference type="ARBA" id="ARBA00007261"/>
    </source>
</evidence>
<dbReference type="Proteomes" id="UP000187417">
    <property type="component" value="Unassembled WGS sequence"/>
</dbReference>
<proteinExistence type="inferred from homology"/>
<dbReference type="InterPro" id="IPR050361">
    <property type="entry name" value="MPP/UQCRC_Complex"/>
</dbReference>
<sequence>MKRFILLLVTLFAMTNVMAQLQPDMPIPADKEVRVGRLENGMTYYIRHNEKPKGQASFYIFHHVGAVQEEDSQQGLAHFLEHMAFNGTKNLPGKKMIEYLERNGVKFGADLNAYTSYDETCYNLDNVPTANPATIDTALLILHDWSQFISLEPQEINNERGVIMEELRTRDGAGWRAMVRRNAAVNRGSKYEHRNVIGYLDGLKSFDHKALYDFYKTWYRPEYQAIVIVGDIDVDRIENKIKTLMADIPVSPADAPQKEAYLVPENEEPIVSIFSDPEMTASVMQLFIKRPALPKQYNNLIISQMYDVLNSYTSAMANDRMNEIAMQPDAPFLSAGMDSGNILGVNPTQDLTMVAVQTRDGELLCGYKAILEEMEKMKRYGFTQSEFDRTKAEFLRQAEATYANRNDLTNGQYVQTYLANYKKNTAMADAETQYNLDKQYLEALTLDDVNAWVKQLLTPENQVITVEVPKKEGLTEPTEAELLAIRSEVMASDVEAYQDNTVSEPLIPADIKLKGSPVKKTAYNEDLGTTEWILKNGVKIIVKPTQLKADEVLLQVQADGGMSQLADTEVKEGEFLPVIAAQSGVGKFSAIELNKQLAGKKAGINLYVNNYSNGMSGYCSPKDIETMLQLLYQNFTSPRFSEEDFNTTMDSYKAYVQNLTSNPDYIMQIETIKTLYSDNPRQQPLTIEALESISFENLPKTFKTLYPGANSFTFTFVGNVDLETLKPLVEKYIGSIPTSKHVLKFTDDKLRTAKGKVVNDFRTPMLQPKVSEFLLFSSDADYTLRNKQTMLLLNMALNNRYLKSIREEKGGTYGVQVSYTLSYRPEKQALLQIQFDTNEEMADELVPIVFDEIEKIATEGPEAKDINDSREYLVKQFKNTLENNGTWFGLIDDYNRHKQNLLADYEKTLNSITYDEIRDLAKKLLDSGNVIQVTMRPEAQPETDE</sequence>
<dbReference type="PROSITE" id="PS00143">
    <property type="entry name" value="INSULINASE"/>
    <property type="match status" value="1"/>
</dbReference>
<dbReference type="InterPro" id="IPR007863">
    <property type="entry name" value="Peptidase_M16_C"/>
</dbReference>
<feature type="domain" description="Peptidase M16 C-terminal" evidence="6">
    <location>
        <begin position="206"/>
        <end position="392"/>
    </location>
</feature>
<dbReference type="GeneID" id="73802346"/>
<comment type="similarity">
    <text evidence="2 3">Belongs to the peptidase M16 family.</text>
</comment>
<dbReference type="PANTHER" id="PTHR11851">
    <property type="entry name" value="METALLOPROTEASE"/>
    <property type="match status" value="1"/>
</dbReference>
<gene>
    <name evidence="7" type="ORF">BHV66_07355</name>
</gene>
<name>A0A1Q6F4R2_9BACT</name>
<evidence type="ECO:0000256" key="1">
    <source>
        <dbReference type="ARBA" id="ARBA00001947"/>
    </source>
</evidence>
<dbReference type="InterPro" id="IPR011765">
    <property type="entry name" value="Pept_M16_N"/>
</dbReference>
<dbReference type="GO" id="GO:0046872">
    <property type="term" value="F:metal ion binding"/>
    <property type="evidence" value="ECO:0007669"/>
    <property type="project" value="InterPro"/>
</dbReference>
<reference evidence="7 8" key="1">
    <citation type="journal article" date="2016" name="Nat. Biotechnol.">
        <title>Measurement of bacterial replication rates in microbial communities.</title>
        <authorList>
            <person name="Brown C.T."/>
            <person name="Olm M.R."/>
            <person name="Thomas B.C."/>
            <person name="Banfield J.F."/>
        </authorList>
    </citation>
    <scope>NUCLEOTIDE SEQUENCE [LARGE SCALE GENOMIC DNA]</scope>
    <source>
        <strain evidence="7">CAG:67_53_122</strain>
    </source>
</reference>
<accession>A0A1Q6F4R2</accession>
<evidence type="ECO:0000259" key="5">
    <source>
        <dbReference type="Pfam" id="PF00675"/>
    </source>
</evidence>
<keyword evidence="4" id="KW-0732">Signal</keyword>
<comment type="cofactor">
    <cofactor evidence="1">
        <name>Zn(2+)</name>
        <dbReference type="ChEBI" id="CHEBI:29105"/>
    </cofactor>
</comment>
<dbReference type="Gene3D" id="3.30.830.10">
    <property type="entry name" value="Metalloenzyme, LuxS/M16 peptidase-like"/>
    <property type="match status" value="4"/>
</dbReference>
<dbReference type="Pfam" id="PF05193">
    <property type="entry name" value="Peptidase_M16_C"/>
    <property type="match status" value="2"/>
</dbReference>
<feature type="domain" description="Peptidase M16 C-terminal" evidence="6">
    <location>
        <begin position="693"/>
        <end position="871"/>
    </location>
</feature>
<evidence type="ECO:0000256" key="4">
    <source>
        <dbReference type="SAM" id="SignalP"/>
    </source>
</evidence>
<feature type="domain" description="Peptidase M16 N-terminal" evidence="5">
    <location>
        <begin position="49"/>
        <end position="169"/>
    </location>
</feature>
<dbReference type="RefSeq" id="WP_004327802.1">
    <property type="nucleotide sequence ID" value="NZ_BAAFKT010000006.1"/>
</dbReference>
<dbReference type="SUPFAM" id="SSF63411">
    <property type="entry name" value="LuxS/MPP-like metallohydrolase"/>
    <property type="match status" value="4"/>
</dbReference>
<dbReference type="InterPro" id="IPR011249">
    <property type="entry name" value="Metalloenz_LuxS/M16"/>
</dbReference>
<protein>
    <submittedName>
        <fullName evidence="7">Peptidase M16</fullName>
    </submittedName>
</protein>
<evidence type="ECO:0000259" key="6">
    <source>
        <dbReference type="Pfam" id="PF05193"/>
    </source>
</evidence>
<evidence type="ECO:0000313" key="7">
    <source>
        <dbReference type="EMBL" id="OKY93894.1"/>
    </source>
</evidence>
<dbReference type="InterPro" id="IPR001431">
    <property type="entry name" value="Pept_M16_Zn_BS"/>
</dbReference>
<dbReference type="Pfam" id="PF00675">
    <property type="entry name" value="Peptidase_M16"/>
    <property type="match status" value="1"/>
</dbReference>
<dbReference type="PANTHER" id="PTHR11851:SF49">
    <property type="entry name" value="MITOCHONDRIAL-PROCESSING PEPTIDASE SUBUNIT ALPHA"/>
    <property type="match status" value="1"/>
</dbReference>
<dbReference type="GO" id="GO:0004222">
    <property type="term" value="F:metalloendopeptidase activity"/>
    <property type="evidence" value="ECO:0007669"/>
    <property type="project" value="InterPro"/>
</dbReference>
<evidence type="ECO:0000313" key="8">
    <source>
        <dbReference type="Proteomes" id="UP000187417"/>
    </source>
</evidence>